<gene>
    <name evidence="2" type="ORF">JCM19294_2484</name>
</gene>
<dbReference type="eggNOG" id="ENOG502Z7VU">
    <property type="taxonomic scope" value="Bacteria"/>
</dbReference>
<dbReference type="EMBL" id="BBML01000001">
    <property type="protein sequence ID" value="GAK95702.1"/>
    <property type="molecule type" value="Genomic_DNA"/>
</dbReference>
<evidence type="ECO:0000313" key="3">
    <source>
        <dbReference type="Proteomes" id="UP000029221"/>
    </source>
</evidence>
<dbReference type="InterPro" id="IPR036271">
    <property type="entry name" value="Tet_transcr_reg_TetR-rel_C_sf"/>
</dbReference>
<organism evidence="2 3">
    <name type="scientific">Nonlabens tegetincola</name>
    <dbReference type="NCBI Taxonomy" id="323273"/>
    <lineage>
        <taxon>Bacteria</taxon>
        <taxon>Pseudomonadati</taxon>
        <taxon>Bacteroidota</taxon>
        <taxon>Flavobacteriia</taxon>
        <taxon>Flavobacteriales</taxon>
        <taxon>Flavobacteriaceae</taxon>
        <taxon>Nonlabens</taxon>
    </lineage>
</organism>
<protein>
    <recommendedName>
        <fullName evidence="1">Tetracyclin repressor-like C-terminal domain-containing protein</fullName>
    </recommendedName>
</protein>
<evidence type="ECO:0000259" key="1">
    <source>
        <dbReference type="Pfam" id="PF17931"/>
    </source>
</evidence>
<evidence type="ECO:0000313" key="2">
    <source>
        <dbReference type="EMBL" id="GAK95702.1"/>
    </source>
</evidence>
<dbReference type="Pfam" id="PF17931">
    <property type="entry name" value="TetR_C_23"/>
    <property type="match status" value="1"/>
</dbReference>
<dbReference type="Gene3D" id="1.10.357.10">
    <property type="entry name" value="Tetracycline Repressor, domain 2"/>
    <property type="match status" value="1"/>
</dbReference>
<comment type="caution">
    <text evidence="2">The sequence shown here is derived from an EMBL/GenBank/DDBJ whole genome shotgun (WGS) entry which is preliminary data.</text>
</comment>
<dbReference type="InterPro" id="IPR041673">
    <property type="entry name" value="TetR_C_23"/>
</dbReference>
<dbReference type="SUPFAM" id="SSF46689">
    <property type="entry name" value="Homeodomain-like"/>
    <property type="match status" value="1"/>
</dbReference>
<dbReference type="STRING" id="319236.BST91_12245"/>
<reference evidence="2" key="1">
    <citation type="journal article" date="2014" name="Genome Announc.">
        <title>Draft Genome Sequences of Marine Flavobacterium Nonlabens Strains NR17, NR24, NR27, NR32, NR33, and Ara13.</title>
        <authorList>
            <person name="Nakanishi M."/>
            <person name="Meirelles P."/>
            <person name="Suzuki R."/>
            <person name="Takatani N."/>
            <person name="Mino S."/>
            <person name="Suda W."/>
            <person name="Oshima K."/>
            <person name="Hattori M."/>
            <person name="Ohkuma M."/>
            <person name="Hosokawa M."/>
            <person name="Miyashita K."/>
            <person name="Thompson F.L."/>
            <person name="Niwa A."/>
            <person name="Sawabe T."/>
            <person name="Sawabe T."/>
        </authorList>
    </citation>
    <scope>NUCLEOTIDE SEQUENCE [LARGE SCALE GENOMIC DNA]</scope>
    <source>
        <strain evidence="2">JCM 19294</strain>
    </source>
</reference>
<sequence>MYLLNKIVFLPKGLIVMATVKKSTAKKTTKKKIPNRQDIITAYMEYVLEHEKEPKSVYKFAKENKMEEQEFYAHFGSIEGLRKEIWNTFFTMTMDVAHKNEDYAHFSNREKMLTFFYTFFELLTMNRSYVLFTLHGKQSMMNKMDELKGLRKHVKDFARTLIQERNESKTNILLERSESIYSEGAWIQMLFLLKFWMDDDSPGFEKTDMAIEKSVNTIFDVFDNTPLDAVLDFGKFLWKERMA</sequence>
<dbReference type="SUPFAM" id="SSF48498">
    <property type="entry name" value="Tetracyclin repressor-like, C-terminal domain"/>
    <property type="match status" value="1"/>
</dbReference>
<dbReference type="InterPro" id="IPR009057">
    <property type="entry name" value="Homeodomain-like_sf"/>
</dbReference>
<dbReference type="AlphaFoldDB" id="A0A090Q0I9"/>
<name>A0A090Q0I9_9FLAO</name>
<feature type="domain" description="Tetracyclin repressor-like C-terminal" evidence="1">
    <location>
        <begin position="111"/>
        <end position="237"/>
    </location>
</feature>
<accession>A0A090Q0I9</accession>
<proteinExistence type="predicted"/>
<keyword evidence="3" id="KW-1185">Reference proteome</keyword>
<dbReference type="Proteomes" id="UP000029221">
    <property type="component" value="Unassembled WGS sequence"/>
</dbReference>